<organism evidence="2 3">
    <name type="scientific">Cardiocondyla obscurior</name>
    <dbReference type="NCBI Taxonomy" id="286306"/>
    <lineage>
        <taxon>Eukaryota</taxon>
        <taxon>Metazoa</taxon>
        <taxon>Ecdysozoa</taxon>
        <taxon>Arthropoda</taxon>
        <taxon>Hexapoda</taxon>
        <taxon>Insecta</taxon>
        <taxon>Pterygota</taxon>
        <taxon>Neoptera</taxon>
        <taxon>Endopterygota</taxon>
        <taxon>Hymenoptera</taxon>
        <taxon>Apocrita</taxon>
        <taxon>Aculeata</taxon>
        <taxon>Formicoidea</taxon>
        <taxon>Formicidae</taxon>
        <taxon>Myrmicinae</taxon>
        <taxon>Cardiocondyla</taxon>
    </lineage>
</organism>
<evidence type="ECO:0000256" key="1">
    <source>
        <dbReference type="SAM" id="MobiDB-lite"/>
    </source>
</evidence>
<feature type="region of interest" description="Disordered" evidence="1">
    <location>
        <begin position="116"/>
        <end position="136"/>
    </location>
</feature>
<sequence>MGKTPKRAAPGGDERNLYVRRLKATNAPSRSSESSLPEGQRASEISNRPKLTGIQKKIPPGPGKNFKSKLRPPTKVEQHQSVKQLKVLLKNTEAKSADMQPGSEESEVKLNVSIQKENIAEENSNNKTVEGDKSAVNKEHIDNSPEQMSSEIQPSLKTIQEVVPVENKTVFKEKEGFFLGCVNSETKEIEDQDGNDIKLIYEVEPSSLNNGEKILEMQPKDKNKEPQEELPPIQDEMKNGINEKEELLTEIQTVNESYSVEIVESTTSEIPEIPVSVTQSNIQKDKENDDINDASFVSYDSAIMLKDVQIRLNDCLKDNSKLYDESNMEDVQSQLLKDLSFGKTLRNISGRHSIGRMRHVTLREKRISPNSSLFVNTSTMSVPQDEGGDSKVLHYGSGLLSDSFSTNGSPLDRKRKIETENWNSAKKQKTDGESNIFNTSLNLWKNLRIPSMQVSTPKAAPCNFESTKLNISGIKNDDNKNATEPTESTKKWCVIM</sequence>
<feature type="region of interest" description="Disordered" evidence="1">
    <location>
        <begin position="22"/>
        <end position="82"/>
    </location>
</feature>
<evidence type="ECO:0000313" key="2">
    <source>
        <dbReference type="EMBL" id="KAL0117601.1"/>
    </source>
</evidence>
<dbReference type="EMBL" id="JADYXP020000009">
    <property type="protein sequence ID" value="KAL0117601.1"/>
    <property type="molecule type" value="Genomic_DNA"/>
</dbReference>
<dbReference type="AlphaFoldDB" id="A0AAW2FUF2"/>
<accession>A0AAW2FUF2</accession>
<evidence type="ECO:0000313" key="3">
    <source>
        <dbReference type="Proteomes" id="UP001430953"/>
    </source>
</evidence>
<comment type="caution">
    <text evidence="2">The sequence shown here is derived from an EMBL/GenBank/DDBJ whole genome shotgun (WGS) entry which is preliminary data.</text>
</comment>
<dbReference type="Proteomes" id="UP001430953">
    <property type="component" value="Unassembled WGS sequence"/>
</dbReference>
<keyword evidence="3" id="KW-1185">Reference proteome</keyword>
<protein>
    <submittedName>
        <fullName evidence="2">Uncharacterized protein</fullName>
    </submittedName>
</protein>
<feature type="compositionally biased region" description="Polar residues" evidence="1">
    <location>
        <begin position="26"/>
        <end position="37"/>
    </location>
</feature>
<feature type="compositionally biased region" description="Polar residues" evidence="1">
    <location>
        <begin position="116"/>
        <end position="128"/>
    </location>
</feature>
<proteinExistence type="predicted"/>
<gene>
    <name evidence="2" type="ORF">PUN28_010420</name>
</gene>
<reference evidence="2 3" key="1">
    <citation type="submission" date="2023-03" db="EMBL/GenBank/DDBJ databases">
        <title>High recombination rates correlate with genetic variation in Cardiocondyla obscurior ants.</title>
        <authorList>
            <person name="Errbii M."/>
        </authorList>
    </citation>
    <scope>NUCLEOTIDE SEQUENCE [LARGE SCALE GENOMIC DNA]</scope>
    <source>
        <strain evidence="2">Alpha-2009</strain>
        <tissue evidence="2">Whole body</tissue>
    </source>
</reference>
<name>A0AAW2FUF2_9HYME</name>